<dbReference type="GO" id="GO:0003677">
    <property type="term" value="F:DNA binding"/>
    <property type="evidence" value="ECO:0007669"/>
    <property type="project" value="UniProtKB-KW"/>
</dbReference>
<evidence type="ECO:0000256" key="3">
    <source>
        <dbReference type="ARBA" id="ARBA00023163"/>
    </source>
</evidence>
<dbReference type="PROSITE" id="PS50949">
    <property type="entry name" value="HTH_GNTR"/>
    <property type="match status" value="1"/>
</dbReference>
<dbReference type="Proteomes" id="UP000001432">
    <property type="component" value="Chromosome"/>
</dbReference>
<sequence>MTSNADLRSYKKIGSILKQELIDGIYQVGERLLPERDLAEKLNVSRTVIREAIIMLELENLVSVRKGSGVYVIRLVIL</sequence>
<dbReference type="PANTHER" id="PTHR43537">
    <property type="entry name" value="TRANSCRIPTIONAL REGULATOR, GNTR FAMILY"/>
    <property type="match status" value="1"/>
</dbReference>
<dbReference type="eggNOG" id="COG2186">
    <property type="taxonomic scope" value="Bacteria"/>
</dbReference>
<dbReference type="InterPro" id="IPR036388">
    <property type="entry name" value="WH-like_DNA-bd_sf"/>
</dbReference>
<reference evidence="5 6" key="1">
    <citation type="journal article" date="2008" name="J. Bacteriol.">
        <title>The complete genome sequence of Actinobacillus pleuropneumoniae L20 (serotype 5b).</title>
        <authorList>
            <person name="Foote S.J."/>
            <person name="Bosse J.T."/>
            <person name="Bouevitch A.B."/>
            <person name="Langford P.R."/>
            <person name="Young N.M."/>
            <person name="Nash J.H."/>
        </authorList>
    </citation>
    <scope>NUCLEOTIDE SEQUENCE [LARGE SCALE GENOMIC DNA]</scope>
    <source>
        <strain evidence="5 6">L20</strain>
    </source>
</reference>
<feature type="domain" description="HTH gntR-type" evidence="4">
    <location>
        <begin position="7"/>
        <end position="75"/>
    </location>
</feature>
<dbReference type="HOGENOM" id="CLU_2503313_0_0_6"/>
<keyword evidence="3" id="KW-0804">Transcription</keyword>
<dbReference type="EnsemblBacteria" id="ABN74116">
    <property type="protein sequence ID" value="ABN74116"/>
    <property type="gene ID" value="APL_1022"/>
</dbReference>
<dbReference type="EMBL" id="CP000569">
    <property type="protein sequence ID" value="ABN74116.1"/>
    <property type="molecule type" value="Genomic_DNA"/>
</dbReference>
<protein>
    <submittedName>
        <fullName evidence="5">Putative transcriptional regulator</fullName>
    </submittedName>
</protein>
<dbReference type="AlphaFoldDB" id="A3N130"/>
<evidence type="ECO:0000259" key="4">
    <source>
        <dbReference type="PROSITE" id="PS50949"/>
    </source>
</evidence>
<dbReference type="GO" id="GO:0003700">
    <property type="term" value="F:DNA-binding transcription factor activity"/>
    <property type="evidence" value="ECO:0007669"/>
    <property type="project" value="InterPro"/>
</dbReference>
<dbReference type="STRING" id="416269.APL_1022"/>
<dbReference type="Pfam" id="PF00392">
    <property type="entry name" value="GntR"/>
    <property type="match status" value="1"/>
</dbReference>
<dbReference type="PATRIC" id="fig|416269.6.peg.1069"/>
<organism evidence="5 6">
    <name type="scientific">Actinobacillus pleuropneumoniae serotype 5b (strain L20)</name>
    <dbReference type="NCBI Taxonomy" id="416269"/>
    <lineage>
        <taxon>Bacteria</taxon>
        <taxon>Pseudomonadati</taxon>
        <taxon>Pseudomonadota</taxon>
        <taxon>Gammaproteobacteria</taxon>
        <taxon>Pasteurellales</taxon>
        <taxon>Pasteurellaceae</taxon>
        <taxon>Actinobacillus</taxon>
    </lineage>
</organism>
<dbReference type="InterPro" id="IPR036390">
    <property type="entry name" value="WH_DNA-bd_sf"/>
</dbReference>
<dbReference type="CDD" id="cd07377">
    <property type="entry name" value="WHTH_GntR"/>
    <property type="match status" value="1"/>
</dbReference>
<dbReference type="SMART" id="SM00345">
    <property type="entry name" value="HTH_GNTR"/>
    <property type="match status" value="1"/>
</dbReference>
<dbReference type="InterPro" id="IPR000524">
    <property type="entry name" value="Tscrpt_reg_HTH_GntR"/>
</dbReference>
<keyword evidence="2" id="KW-0238">DNA-binding</keyword>
<dbReference type="SUPFAM" id="SSF46785">
    <property type="entry name" value="Winged helix' DNA-binding domain"/>
    <property type="match status" value="1"/>
</dbReference>
<dbReference type="Gene3D" id="1.10.10.10">
    <property type="entry name" value="Winged helix-like DNA-binding domain superfamily/Winged helix DNA-binding domain"/>
    <property type="match status" value="1"/>
</dbReference>
<evidence type="ECO:0000256" key="1">
    <source>
        <dbReference type="ARBA" id="ARBA00023015"/>
    </source>
</evidence>
<evidence type="ECO:0000313" key="6">
    <source>
        <dbReference type="Proteomes" id="UP000001432"/>
    </source>
</evidence>
<accession>A3N130</accession>
<evidence type="ECO:0000313" key="5">
    <source>
        <dbReference type="EMBL" id="ABN74116.1"/>
    </source>
</evidence>
<dbReference type="PRINTS" id="PR00035">
    <property type="entry name" value="HTHGNTR"/>
</dbReference>
<evidence type="ECO:0000256" key="2">
    <source>
        <dbReference type="ARBA" id="ARBA00023125"/>
    </source>
</evidence>
<gene>
    <name evidence="5" type="ordered locus">APL_1022</name>
</gene>
<keyword evidence="1" id="KW-0805">Transcription regulation</keyword>
<dbReference type="PANTHER" id="PTHR43537:SF5">
    <property type="entry name" value="UXU OPERON TRANSCRIPTIONAL REGULATOR"/>
    <property type="match status" value="1"/>
</dbReference>
<name>A3N130_ACTP2</name>
<proteinExistence type="predicted"/>
<dbReference type="KEGG" id="apl:APL_1022"/>
<dbReference type="RefSeq" id="WP_009874819.1">
    <property type="nucleotide sequence ID" value="NC_009053.1"/>
</dbReference>